<accession>A0A239BPH6</accession>
<dbReference type="EMBL" id="FZOS01000001">
    <property type="protein sequence ID" value="SNS09995.1"/>
    <property type="molecule type" value="Genomic_DNA"/>
</dbReference>
<keyword evidence="2" id="KW-1185">Reference proteome</keyword>
<evidence type="ECO:0000313" key="2">
    <source>
        <dbReference type="Proteomes" id="UP000198281"/>
    </source>
</evidence>
<dbReference type="Proteomes" id="UP000198281">
    <property type="component" value="Unassembled WGS sequence"/>
</dbReference>
<name>A0A239BPH6_9SPHN</name>
<organism evidence="1 2">
    <name type="scientific">Edaphosphingomonas laterariae</name>
    <dbReference type="NCBI Taxonomy" id="861865"/>
    <lineage>
        <taxon>Bacteria</taxon>
        <taxon>Pseudomonadati</taxon>
        <taxon>Pseudomonadota</taxon>
        <taxon>Alphaproteobacteria</taxon>
        <taxon>Sphingomonadales</taxon>
        <taxon>Rhizorhabdaceae</taxon>
        <taxon>Edaphosphingomonas</taxon>
    </lineage>
</organism>
<protein>
    <submittedName>
        <fullName evidence="1">Uncharacterized protein</fullName>
    </submittedName>
</protein>
<evidence type="ECO:0000313" key="1">
    <source>
        <dbReference type="EMBL" id="SNS09995.1"/>
    </source>
</evidence>
<gene>
    <name evidence="1" type="ORF">SAMN06295912_101337</name>
</gene>
<dbReference type="RefSeq" id="WP_179220667.1">
    <property type="nucleotide sequence ID" value="NZ_FZOS01000001.1"/>
</dbReference>
<sequence>MGFDRDFIWRRYLEECSAAKSSAGKEARTAHQQIANRFNEQIRIMGTGRPPNFVA</sequence>
<reference evidence="2" key="1">
    <citation type="submission" date="2017-06" db="EMBL/GenBank/DDBJ databases">
        <authorList>
            <person name="Varghese N."/>
            <person name="Submissions S."/>
        </authorList>
    </citation>
    <scope>NUCLEOTIDE SEQUENCE [LARGE SCALE GENOMIC DNA]</scope>
    <source>
        <strain evidence="2">LNB2</strain>
    </source>
</reference>
<dbReference type="AlphaFoldDB" id="A0A239BPH6"/>
<proteinExistence type="predicted"/>